<sequence>MNSEQIVTLYKNKVEECVEGVQQYLDCSFNKINAYLDQLLLDPYPSIPIKNLNLVVPVVQIQIPSTKTLINQLIEEVKPIINSTIYKKLNKNQKTYIKFNNRIKFYKIIIINQILNHSIIIQYRIIQLNKLNSVKQLLLIKKIQQYQLNLKQIQLISEHQLDVTSLNFMKKLNQFISGSNDNQIIIWCMDQCYQWISSQKLNEHKDDIDFLLLNNNEDLLLSGSNDKTIKFWINTMNGYVINYYRSLIIEQSSQDQKWNVIQKIKVLEYALSMIMCSLSNLYVENKCMFMRSIILINSTQRQKKLLLNVIILYVITISLNNISSRNA</sequence>
<name>A0A8S1QTT9_PARPR</name>
<dbReference type="Proteomes" id="UP000688137">
    <property type="component" value="Unassembled WGS sequence"/>
</dbReference>
<dbReference type="GO" id="GO:0097361">
    <property type="term" value="C:cytosolic [4Fe-4S] assembly targeting complex"/>
    <property type="evidence" value="ECO:0007669"/>
    <property type="project" value="TreeGrafter"/>
</dbReference>
<proteinExistence type="predicted"/>
<reference evidence="2" key="1">
    <citation type="submission" date="2021-01" db="EMBL/GenBank/DDBJ databases">
        <authorList>
            <consortium name="Genoscope - CEA"/>
            <person name="William W."/>
        </authorList>
    </citation>
    <scope>NUCLEOTIDE SEQUENCE</scope>
</reference>
<dbReference type="PROSITE" id="PS50082">
    <property type="entry name" value="WD_REPEATS_2"/>
    <property type="match status" value="2"/>
</dbReference>
<feature type="repeat" description="WD" evidence="1">
    <location>
        <begin position="156"/>
        <end position="187"/>
    </location>
</feature>
<dbReference type="InterPro" id="IPR001680">
    <property type="entry name" value="WD40_rpt"/>
</dbReference>
<keyword evidence="3" id="KW-1185">Reference proteome</keyword>
<evidence type="ECO:0000313" key="3">
    <source>
        <dbReference type="Proteomes" id="UP000688137"/>
    </source>
</evidence>
<evidence type="ECO:0000313" key="2">
    <source>
        <dbReference type="EMBL" id="CAD8119206.1"/>
    </source>
</evidence>
<dbReference type="EMBL" id="CAJJDM010000305">
    <property type="protein sequence ID" value="CAD8119206.1"/>
    <property type="molecule type" value="Genomic_DNA"/>
</dbReference>
<feature type="repeat" description="WD" evidence="1">
    <location>
        <begin position="201"/>
        <end position="232"/>
    </location>
</feature>
<dbReference type="PROSITE" id="PS50294">
    <property type="entry name" value="WD_REPEATS_REGION"/>
    <property type="match status" value="2"/>
</dbReference>
<gene>
    <name evidence="2" type="ORF">PPRIM_AZ9-3.1.T2960001</name>
</gene>
<protein>
    <submittedName>
        <fullName evidence="2">Uncharacterized protein</fullName>
    </submittedName>
</protein>
<dbReference type="PANTHER" id="PTHR19920:SF0">
    <property type="entry name" value="CYTOSOLIC IRON-SULFUR PROTEIN ASSEMBLY PROTEIN CIAO1-RELATED"/>
    <property type="match status" value="1"/>
</dbReference>
<keyword evidence="1" id="KW-0853">WD repeat</keyword>
<dbReference type="SMART" id="SM00320">
    <property type="entry name" value="WD40"/>
    <property type="match status" value="2"/>
</dbReference>
<evidence type="ECO:0000256" key="1">
    <source>
        <dbReference type="PROSITE-ProRule" id="PRU00221"/>
    </source>
</evidence>
<dbReference type="Pfam" id="PF00400">
    <property type="entry name" value="WD40"/>
    <property type="match status" value="2"/>
</dbReference>
<comment type="caution">
    <text evidence="2">The sequence shown here is derived from an EMBL/GenBank/DDBJ whole genome shotgun (WGS) entry which is preliminary data.</text>
</comment>
<dbReference type="AlphaFoldDB" id="A0A8S1QTT9"/>
<accession>A0A8S1QTT9</accession>
<dbReference type="PANTHER" id="PTHR19920">
    <property type="entry name" value="WD40 PROTEIN CIAO1"/>
    <property type="match status" value="1"/>
</dbReference>
<dbReference type="GO" id="GO:0016226">
    <property type="term" value="P:iron-sulfur cluster assembly"/>
    <property type="evidence" value="ECO:0007669"/>
    <property type="project" value="TreeGrafter"/>
</dbReference>
<organism evidence="2 3">
    <name type="scientific">Paramecium primaurelia</name>
    <dbReference type="NCBI Taxonomy" id="5886"/>
    <lineage>
        <taxon>Eukaryota</taxon>
        <taxon>Sar</taxon>
        <taxon>Alveolata</taxon>
        <taxon>Ciliophora</taxon>
        <taxon>Intramacronucleata</taxon>
        <taxon>Oligohymenophorea</taxon>
        <taxon>Peniculida</taxon>
        <taxon>Parameciidae</taxon>
        <taxon>Paramecium</taxon>
    </lineage>
</organism>